<dbReference type="Gene3D" id="3.10.310.10">
    <property type="entry name" value="Diaminopimelate Epimerase, Chain A, domain 1"/>
    <property type="match status" value="2"/>
</dbReference>
<dbReference type="SUPFAM" id="SSF54506">
    <property type="entry name" value="Diaminopimelate epimerase-like"/>
    <property type="match status" value="1"/>
</dbReference>
<dbReference type="GO" id="GO:0005737">
    <property type="term" value="C:cytoplasm"/>
    <property type="evidence" value="ECO:0007669"/>
    <property type="project" value="TreeGrafter"/>
</dbReference>
<dbReference type="InterPro" id="IPR003719">
    <property type="entry name" value="Phenazine_PhzF-like"/>
</dbReference>
<accession>A0A371X7W1</accession>
<dbReference type="PANTHER" id="PTHR13774:SF17">
    <property type="entry name" value="PHENAZINE BIOSYNTHESIS-LIKE DOMAIN-CONTAINING PROTEIN"/>
    <property type="match status" value="1"/>
</dbReference>
<dbReference type="GO" id="GO:0016853">
    <property type="term" value="F:isomerase activity"/>
    <property type="evidence" value="ECO:0007669"/>
    <property type="project" value="UniProtKB-KW"/>
</dbReference>
<sequence length="284" mass="31110">MKTLPIYQVDAFTRELFAGNPAAVVPLTEWLPDETMLRIAAENNLSETAFFVPAGESRWELRWFTPATEVPLCGHATLATAFVLTECLGIEASSLTFQTRMSGELHVTRGTDGRFDMRFPARSWTPHENHDGLSAALGTAPSELFFTMVEGETSFLAVYERPQEVRDLDPDIRALAAVRSRNVIASAPGSDVIVTARGESAEADGLDFVSRMFAPNAGIDEDPVTGSAHCLLAPFWGERLSKTQLRARQVSERGGDLWCEVEDGTVVVSGYGVLYLEGRIRVPD</sequence>
<reference evidence="4 5" key="1">
    <citation type="submission" date="2018-08" db="EMBL/GenBank/DDBJ databases">
        <title>Fulvimarina sp. 85, whole genome shotgun sequence.</title>
        <authorList>
            <person name="Tuo L."/>
        </authorList>
    </citation>
    <scope>NUCLEOTIDE SEQUENCE [LARGE SCALE GENOMIC DNA]</scope>
    <source>
        <strain evidence="4 5">85</strain>
    </source>
</reference>
<dbReference type="AlphaFoldDB" id="A0A371X7W1"/>
<dbReference type="PANTHER" id="PTHR13774">
    <property type="entry name" value="PHENAZINE BIOSYNTHESIS PROTEIN"/>
    <property type="match status" value="1"/>
</dbReference>
<name>A0A371X7W1_9HYPH</name>
<dbReference type="EMBL" id="QURL01000002">
    <property type="protein sequence ID" value="RFC65323.1"/>
    <property type="molecule type" value="Genomic_DNA"/>
</dbReference>
<feature type="active site" evidence="3">
    <location>
        <position position="47"/>
    </location>
</feature>
<proteinExistence type="inferred from homology"/>
<keyword evidence="5" id="KW-1185">Reference proteome</keyword>
<dbReference type="Proteomes" id="UP000264310">
    <property type="component" value="Unassembled WGS sequence"/>
</dbReference>
<dbReference type="OrthoDB" id="9788221at2"/>
<comment type="caution">
    <text evidence="4">The sequence shown here is derived from an EMBL/GenBank/DDBJ whole genome shotgun (WGS) entry which is preliminary data.</text>
</comment>
<evidence type="ECO:0000256" key="2">
    <source>
        <dbReference type="ARBA" id="ARBA00023235"/>
    </source>
</evidence>
<gene>
    <name evidence="4" type="ORF">DYI37_05685</name>
</gene>
<organism evidence="4 5">
    <name type="scientific">Fulvimarina endophytica</name>
    <dbReference type="NCBI Taxonomy" id="2293836"/>
    <lineage>
        <taxon>Bacteria</taxon>
        <taxon>Pseudomonadati</taxon>
        <taxon>Pseudomonadota</taxon>
        <taxon>Alphaproteobacteria</taxon>
        <taxon>Hyphomicrobiales</taxon>
        <taxon>Aurantimonadaceae</taxon>
        <taxon>Fulvimarina</taxon>
    </lineage>
</organism>
<dbReference type="RefSeq" id="WP_116682221.1">
    <property type="nucleotide sequence ID" value="NZ_QURL01000002.1"/>
</dbReference>
<evidence type="ECO:0000256" key="1">
    <source>
        <dbReference type="ARBA" id="ARBA00008270"/>
    </source>
</evidence>
<dbReference type="PIRSF" id="PIRSF016184">
    <property type="entry name" value="PhzC_PhzF"/>
    <property type="match status" value="1"/>
</dbReference>
<evidence type="ECO:0000256" key="3">
    <source>
        <dbReference type="PIRSR" id="PIRSR016184-1"/>
    </source>
</evidence>
<protein>
    <submittedName>
        <fullName evidence="4">PhzF family phenazine biosynthesis protein</fullName>
    </submittedName>
</protein>
<evidence type="ECO:0000313" key="5">
    <source>
        <dbReference type="Proteomes" id="UP000264310"/>
    </source>
</evidence>
<evidence type="ECO:0000313" key="4">
    <source>
        <dbReference type="EMBL" id="RFC65323.1"/>
    </source>
</evidence>
<dbReference type="NCBIfam" id="TIGR00654">
    <property type="entry name" value="PhzF_family"/>
    <property type="match status" value="1"/>
</dbReference>
<keyword evidence="2" id="KW-0413">Isomerase</keyword>
<dbReference type="Pfam" id="PF02567">
    <property type="entry name" value="PhzC-PhzF"/>
    <property type="match status" value="1"/>
</dbReference>
<comment type="similarity">
    <text evidence="1">Belongs to the PhzF family.</text>
</comment>